<proteinExistence type="predicted"/>
<name>A0A8J3VL00_9ACTN</name>
<protein>
    <submittedName>
        <fullName evidence="1">Uncharacterized protein</fullName>
    </submittedName>
</protein>
<gene>
    <name evidence="1" type="ORF">Rhe02_83820</name>
</gene>
<dbReference type="Proteomes" id="UP000612899">
    <property type="component" value="Unassembled WGS sequence"/>
</dbReference>
<dbReference type="AlphaFoldDB" id="A0A8J3VL00"/>
<comment type="caution">
    <text evidence="1">The sequence shown here is derived from an EMBL/GenBank/DDBJ whole genome shotgun (WGS) entry which is preliminary data.</text>
</comment>
<organism evidence="1 2">
    <name type="scientific">Rhizocola hellebori</name>
    <dbReference type="NCBI Taxonomy" id="1392758"/>
    <lineage>
        <taxon>Bacteria</taxon>
        <taxon>Bacillati</taxon>
        <taxon>Actinomycetota</taxon>
        <taxon>Actinomycetes</taxon>
        <taxon>Micromonosporales</taxon>
        <taxon>Micromonosporaceae</taxon>
        <taxon>Rhizocola</taxon>
    </lineage>
</organism>
<dbReference type="EMBL" id="BONY01000090">
    <property type="protein sequence ID" value="GIH10315.1"/>
    <property type="molecule type" value="Genomic_DNA"/>
</dbReference>
<reference evidence="1" key="1">
    <citation type="submission" date="2021-01" db="EMBL/GenBank/DDBJ databases">
        <title>Whole genome shotgun sequence of Rhizocola hellebori NBRC 109834.</title>
        <authorList>
            <person name="Komaki H."/>
            <person name="Tamura T."/>
        </authorList>
    </citation>
    <scope>NUCLEOTIDE SEQUENCE</scope>
    <source>
        <strain evidence="1">NBRC 109834</strain>
    </source>
</reference>
<keyword evidence="2" id="KW-1185">Reference proteome</keyword>
<evidence type="ECO:0000313" key="1">
    <source>
        <dbReference type="EMBL" id="GIH10315.1"/>
    </source>
</evidence>
<accession>A0A8J3VL00</accession>
<evidence type="ECO:0000313" key="2">
    <source>
        <dbReference type="Proteomes" id="UP000612899"/>
    </source>
</evidence>
<sequence>MVQAGRQIELAGLPALARVAVLAEAAGSLAAMARRQAQLSHVDPVQVALVVTDPADAMAVLGRGRWLPTMQRRVLAPPKRLMVARTTSKRPRRSVAQLAGQLDLFNSNGFVDKREGW</sequence>